<dbReference type="EMBL" id="CM042013">
    <property type="protein sequence ID" value="KAI3739468.1"/>
    <property type="molecule type" value="Genomic_DNA"/>
</dbReference>
<reference evidence="2" key="1">
    <citation type="journal article" date="2022" name="Mol. Ecol. Resour.">
        <title>The genomes of chicory, endive, great burdock and yacon provide insights into Asteraceae palaeo-polyploidization history and plant inulin production.</title>
        <authorList>
            <person name="Fan W."/>
            <person name="Wang S."/>
            <person name="Wang H."/>
            <person name="Wang A."/>
            <person name="Jiang F."/>
            <person name="Liu H."/>
            <person name="Zhao H."/>
            <person name="Xu D."/>
            <person name="Zhang Y."/>
        </authorList>
    </citation>
    <scope>NUCLEOTIDE SEQUENCE [LARGE SCALE GENOMIC DNA]</scope>
    <source>
        <strain evidence="2">cv. Punajuju</strain>
    </source>
</reference>
<comment type="caution">
    <text evidence="1">The sequence shown here is derived from an EMBL/GenBank/DDBJ whole genome shotgun (WGS) entry which is preliminary data.</text>
</comment>
<name>A0ACB9CZ43_CICIN</name>
<dbReference type="Proteomes" id="UP001055811">
    <property type="component" value="Linkage Group LG05"/>
</dbReference>
<keyword evidence="2" id="KW-1185">Reference proteome</keyword>
<proteinExistence type="predicted"/>
<protein>
    <submittedName>
        <fullName evidence="1">Uncharacterized protein</fullName>
    </submittedName>
</protein>
<gene>
    <name evidence="1" type="ORF">L2E82_29873</name>
</gene>
<sequence length="389" mass="44028">MKGGARRSLRSPPSHPVQNEINDDENDQVQYGKQRREQEEQQQQSMNDGDDAGNEYDEDYELDDEQSGEVDVHGGGADGGESKGENGRPKLAEGFYEIEAVRRRRIRKGETQYLIKWHGWPESANTWEPVENLMACSDFIEAFEERSRSRSNRKRKRKISTGPTPQPNNKQKQPPRQHSQDATYDVPHVKIKIIEDPSPIPSVHNSNFSTGTTSNDTGSLIGSPQIQETKKNIKTLTNQENMTDFSINIQEDEVLENGEKKIEEIETIRVSPRIGARRRKSFAVKRFKRDSKMVAENDVGKDDFALGDGLGCNEIVGISGNVPVVTKILKAVNYSTCIINDMEDVSVSFLVSRSDGEEVVVDNKYLKENNPLLLINFYEQHLRYNSPSE</sequence>
<evidence type="ECO:0000313" key="1">
    <source>
        <dbReference type="EMBL" id="KAI3739468.1"/>
    </source>
</evidence>
<organism evidence="1 2">
    <name type="scientific">Cichorium intybus</name>
    <name type="common">Chicory</name>
    <dbReference type="NCBI Taxonomy" id="13427"/>
    <lineage>
        <taxon>Eukaryota</taxon>
        <taxon>Viridiplantae</taxon>
        <taxon>Streptophyta</taxon>
        <taxon>Embryophyta</taxon>
        <taxon>Tracheophyta</taxon>
        <taxon>Spermatophyta</taxon>
        <taxon>Magnoliopsida</taxon>
        <taxon>eudicotyledons</taxon>
        <taxon>Gunneridae</taxon>
        <taxon>Pentapetalae</taxon>
        <taxon>asterids</taxon>
        <taxon>campanulids</taxon>
        <taxon>Asterales</taxon>
        <taxon>Asteraceae</taxon>
        <taxon>Cichorioideae</taxon>
        <taxon>Cichorieae</taxon>
        <taxon>Cichoriinae</taxon>
        <taxon>Cichorium</taxon>
    </lineage>
</organism>
<accession>A0ACB9CZ43</accession>
<reference evidence="1 2" key="2">
    <citation type="journal article" date="2022" name="Mol. Ecol. Resour.">
        <title>The genomes of chicory, endive, great burdock and yacon provide insights into Asteraceae paleo-polyploidization history and plant inulin production.</title>
        <authorList>
            <person name="Fan W."/>
            <person name="Wang S."/>
            <person name="Wang H."/>
            <person name="Wang A."/>
            <person name="Jiang F."/>
            <person name="Liu H."/>
            <person name="Zhao H."/>
            <person name="Xu D."/>
            <person name="Zhang Y."/>
        </authorList>
    </citation>
    <scope>NUCLEOTIDE SEQUENCE [LARGE SCALE GENOMIC DNA]</scope>
    <source>
        <strain evidence="2">cv. Punajuju</strain>
        <tissue evidence="1">Leaves</tissue>
    </source>
</reference>
<evidence type="ECO:0000313" key="2">
    <source>
        <dbReference type="Proteomes" id="UP001055811"/>
    </source>
</evidence>